<keyword evidence="2" id="KW-1185">Reference proteome</keyword>
<comment type="caution">
    <text evidence="1">The sequence shown here is derived from an EMBL/GenBank/DDBJ whole genome shotgun (WGS) entry which is preliminary data.</text>
</comment>
<dbReference type="Proteomes" id="UP000276133">
    <property type="component" value="Unassembled WGS sequence"/>
</dbReference>
<name>A0A3M7SBW5_BRAPC</name>
<evidence type="ECO:0000313" key="2">
    <source>
        <dbReference type="Proteomes" id="UP000276133"/>
    </source>
</evidence>
<proteinExistence type="predicted"/>
<gene>
    <name evidence="1" type="ORF">BpHYR1_021263</name>
</gene>
<reference evidence="1 2" key="1">
    <citation type="journal article" date="2018" name="Sci. Rep.">
        <title>Genomic signatures of local adaptation to the degree of environmental predictability in rotifers.</title>
        <authorList>
            <person name="Franch-Gras L."/>
            <person name="Hahn C."/>
            <person name="Garcia-Roger E.M."/>
            <person name="Carmona M.J."/>
            <person name="Serra M."/>
            <person name="Gomez A."/>
        </authorList>
    </citation>
    <scope>NUCLEOTIDE SEQUENCE [LARGE SCALE GENOMIC DNA]</scope>
    <source>
        <strain evidence="1">HYR1</strain>
    </source>
</reference>
<sequence>MLEKGQAVWMMKHQIVADYLNTVVSSSIRGYLPQSVQNISLCSDLGSRTTPLGFQLKNFWTLFLAILN</sequence>
<evidence type="ECO:0000313" key="1">
    <source>
        <dbReference type="EMBL" id="RNA33281.1"/>
    </source>
</evidence>
<dbReference type="EMBL" id="REGN01001661">
    <property type="protein sequence ID" value="RNA33281.1"/>
    <property type="molecule type" value="Genomic_DNA"/>
</dbReference>
<organism evidence="1 2">
    <name type="scientific">Brachionus plicatilis</name>
    <name type="common">Marine rotifer</name>
    <name type="synonym">Brachionus muelleri</name>
    <dbReference type="NCBI Taxonomy" id="10195"/>
    <lineage>
        <taxon>Eukaryota</taxon>
        <taxon>Metazoa</taxon>
        <taxon>Spiralia</taxon>
        <taxon>Gnathifera</taxon>
        <taxon>Rotifera</taxon>
        <taxon>Eurotatoria</taxon>
        <taxon>Monogononta</taxon>
        <taxon>Pseudotrocha</taxon>
        <taxon>Ploima</taxon>
        <taxon>Brachionidae</taxon>
        <taxon>Brachionus</taxon>
    </lineage>
</organism>
<accession>A0A3M7SBW5</accession>
<dbReference type="AlphaFoldDB" id="A0A3M7SBW5"/>
<protein>
    <submittedName>
        <fullName evidence="1">Uncharacterized protein</fullName>
    </submittedName>
</protein>